<dbReference type="SUPFAM" id="SSF53335">
    <property type="entry name" value="S-adenosyl-L-methionine-dependent methyltransferases"/>
    <property type="match status" value="1"/>
</dbReference>
<proteinExistence type="predicted"/>
<keyword evidence="1" id="KW-0808">Transferase</keyword>
<dbReference type="AlphaFoldDB" id="A0A0P1LGY2"/>
<accession>A0A0P1MHQ5</accession>
<evidence type="ECO:0000313" key="2">
    <source>
        <dbReference type="Proteomes" id="UP000182011"/>
    </source>
</evidence>
<accession>A0A0P1MBK1</accession>
<dbReference type="STRING" id="1633631.GCA_001442925_00537"/>
<name>A0A0P1LGY2_9BACT</name>
<dbReference type="CDD" id="cd02440">
    <property type="entry name" value="AdoMet_MTases"/>
    <property type="match status" value="1"/>
</dbReference>
<dbReference type="Gene3D" id="3.40.50.150">
    <property type="entry name" value="Vaccinia Virus protein VP39"/>
    <property type="match status" value="1"/>
</dbReference>
<evidence type="ECO:0000313" key="1">
    <source>
        <dbReference type="EMBL" id="CUU02543.1"/>
    </source>
</evidence>
<organism evidence="1 2">
    <name type="scientific">Candidatus Kryptonium thompsonii</name>
    <dbReference type="NCBI Taxonomy" id="1633631"/>
    <lineage>
        <taxon>Bacteria</taxon>
        <taxon>Pseudomonadati</taxon>
        <taxon>Candidatus Kryptoniota</taxon>
        <taxon>Candidatus Kryptonium</taxon>
    </lineage>
</organism>
<accession>A0A0P1LGY2</accession>
<dbReference type="Pfam" id="PF13489">
    <property type="entry name" value="Methyltransf_23"/>
    <property type="match status" value="1"/>
</dbReference>
<dbReference type="GO" id="GO:0008168">
    <property type="term" value="F:methyltransferase activity"/>
    <property type="evidence" value="ECO:0007669"/>
    <property type="project" value="UniProtKB-KW"/>
</dbReference>
<accession>A0A0P1MSV6</accession>
<accession>A0A0S4MX74</accession>
<dbReference type="InterPro" id="IPR029063">
    <property type="entry name" value="SAM-dependent_MTases_sf"/>
</dbReference>
<keyword evidence="1" id="KW-0830">Ubiquinone</keyword>
<sequence length="219" mass="25588">MKISDEQLTLFKLYKNAKPLEKIKIYARIIFNFQPIKKHLDPYIPNSGTVLDYGCGYGIFANYVKMKNEKLKVIGFDISKTRIDEARKTSDKTGVEFVDKLDDFKFDDLKLVLLIDVLIFLKYEEKIELLKKIYSALTTDGIVFIKDTLKSDSFRFKYTYFEERLKLKLKVYGDGLAPELNYITPNEFVEILTKTGFKIVNLIPENQFIYPGIFIIARK</sequence>
<dbReference type="GO" id="GO:0032259">
    <property type="term" value="P:methylation"/>
    <property type="evidence" value="ECO:0007669"/>
    <property type="project" value="UniProtKB-KW"/>
</dbReference>
<dbReference type="RefSeq" id="WP_047134068.1">
    <property type="nucleotide sequence ID" value="NZ_CZVJ01000010.1"/>
</dbReference>
<dbReference type="OrthoDB" id="9813311at2"/>
<dbReference type="Proteomes" id="UP000182011">
    <property type="component" value="Unassembled WGS sequence"/>
</dbReference>
<keyword evidence="1" id="KW-0489">Methyltransferase</keyword>
<accession>A0A0P1LLL8</accession>
<gene>
    <name evidence="1" type="ORF">JGI4_00537</name>
</gene>
<accession>A0A0N7MQR5</accession>
<accession>A0A0P1P476</accession>
<protein>
    <submittedName>
        <fullName evidence="1">Ubiquinone/menaquinone biosynthesis C-methylase UbiE</fullName>
    </submittedName>
</protein>
<dbReference type="EMBL" id="FAOP01000003">
    <property type="protein sequence ID" value="CUU02543.1"/>
    <property type="molecule type" value="Genomic_DNA"/>
</dbReference>
<dbReference type="PANTHER" id="PTHR43861">
    <property type="entry name" value="TRANS-ACONITATE 2-METHYLTRANSFERASE-RELATED"/>
    <property type="match status" value="1"/>
</dbReference>
<reference evidence="1 2" key="1">
    <citation type="submission" date="2015-11" db="EMBL/GenBank/DDBJ databases">
        <authorList>
            <person name="Zhang Y."/>
            <person name="Guo Z."/>
        </authorList>
    </citation>
    <scope>NUCLEOTIDE SEQUENCE [LARGE SCALE GENOMIC DNA]</scope>
    <source>
        <strain evidence="1">JGI-4</strain>
    </source>
</reference>